<protein>
    <submittedName>
        <fullName evidence="1">Uncharacterized protein</fullName>
    </submittedName>
</protein>
<proteinExistence type="predicted"/>
<dbReference type="AlphaFoldDB" id="A0AAQ3NEF7"/>
<keyword evidence="2" id="KW-1185">Reference proteome</keyword>
<evidence type="ECO:0000313" key="2">
    <source>
        <dbReference type="Proteomes" id="UP001374535"/>
    </source>
</evidence>
<accession>A0AAQ3NEF7</accession>
<gene>
    <name evidence="1" type="ORF">V8G54_021577</name>
</gene>
<reference evidence="1 2" key="1">
    <citation type="journal article" date="2023" name="Life. Sci Alliance">
        <title>Evolutionary insights into 3D genome organization and epigenetic landscape of Vigna mungo.</title>
        <authorList>
            <person name="Junaid A."/>
            <person name="Singh B."/>
            <person name="Bhatia S."/>
        </authorList>
    </citation>
    <scope>NUCLEOTIDE SEQUENCE [LARGE SCALE GENOMIC DNA]</scope>
    <source>
        <strain evidence="1">Urdbean</strain>
    </source>
</reference>
<name>A0AAQ3NEF7_VIGMU</name>
<dbReference type="Proteomes" id="UP001374535">
    <property type="component" value="Chromosome 6"/>
</dbReference>
<sequence length="212" mass="24983">MMLNDSVTREKRRRKKMKKFLAETRRKGVVRRRNLKVPKPSSTIHQVLHTQKLFRVNLLHLAIHVMQEHVRHTGFLPVARHHSGGEHRRHPPRRLREVPLRRVDHDHVPLRLVNLVGEILQRQLARLVATKVRRRRRTRGFGAVRGEQRIGVAKLRTVTDRMSPQARRVFQDRMDPLRILLEEHRGATRVERGPHEGIVAQPEDKEVAWPAQ</sequence>
<evidence type="ECO:0000313" key="1">
    <source>
        <dbReference type="EMBL" id="WVZ08231.1"/>
    </source>
</evidence>
<organism evidence="1 2">
    <name type="scientific">Vigna mungo</name>
    <name type="common">Black gram</name>
    <name type="synonym">Phaseolus mungo</name>
    <dbReference type="NCBI Taxonomy" id="3915"/>
    <lineage>
        <taxon>Eukaryota</taxon>
        <taxon>Viridiplantae</taxon>
        <taxon>Streptophyta</taxon>
        <taxon>Embryophyta</taxon>
        <taxon>Tracheophyta</taxon>
        <taxon>Spermatophyta</taxon>
        <taxon>Magnoliopsida</taxon>
        <taxon>eudicotyledons</taxon>
        <taxon>Gunneridae</taxon>
        <taxon>Pentapetalae</taxon>
        <taxon>rosids</taxon>
        <taxon>fabids</taxon>
        <taxon>Fabales</taxon>
        <taxon>Fabaceae</taxon>
        <taxon>Papilionoideae</taxon>
        <taxon>50 kb inversion clade</taxon>
        <taxon>NPAAA clade</taxon>
        <taxon>indigoferoid/millettioid clade</taxon>
        <taxon>Phaseoleae</taxon>
        <taxon>Vigna</taxon>
    </lineage>
</organism>
<dbReference type="EMBL" id="CP144695">
    <property type="protein sequence ID" value="WVZ08231.1"/>
    <property type="molecule type" value="Genomic_DNA"/>
</dbReference>